<dbReference type="OrthoDB" id="28713at2"/>
<keyword evidence="1" id="KW-0472">Membrane</keyword>
<accession>A0A514ZA60</accession>
<protein>
    <submittedName>
        <fullName evidence="2">Phage tail protein</fullName>
    </submittedName>
</protein>
<gene>
    <name evidence="2" type="ORF">FLP15_10150</name>
</gene>
<name>A0A514ZA60_9LACT</name>
<sequence>MSTELGQAYVQIMPSAKGISGSMSKQLDPEADSAGKSAGSKIGTALKIAAIAGVVATGAALGKLISSSLTAGADLQQSIGGIETLFGAGGRSVNEYAKSVGKSVSEVKGKYSDLMKSQKKVLDNADIAYKTAGLSANDYMTNVTSFSASLLNSVGGNTMKAADIANMAMIDMSDNANKMGTNIGDIQNAYQGFAKQNYTMLDNLKLGFGGTKEEMQRLLVEAGKISGQKYDISNLSDVYNAIHVIQGELDITGTTAKEAATTFSGSFASMKASLSNVLGNLSLGRDIQGPLKALVSTASTFLFDNFVPMVGNIFKALPGALSTLASLAGKTLSEKLGIGIGSGLSGVVSNLKTTLAPISAAMSVTFDSLIPIFQNVMKSIAPLGGTLNKLFSGITPIITNIINDIAPMADSLSEVFKKIPPLIDNVVTAILPIAGALAVAFGDIPKLFETITSTVAPVIQKISDGISKLNFSGIQSLITSIIPALQTGFSTMMSVVGPALDILINSFVKMWNAAQPLVSILSGALMPVFQVLGAFIGGVLKGAMMGLSGTFDVIRIAIGILTPVVNVIVNVFRSFAPVLSTLAQWIGTAIGLFGSFGGAGNTLKTLMTSAWTNIKAVISTAASGINGVINVIKTIFSGLGSAGGALKNILSTAWNGIKSAISSVGGVINSIVNGIKSVFSAFGSSGSVLKSTMSTAWTGIKNAVDTAAAPIKKVVGGIKDVFNSLKNIDLAGAGKAIIDGFLGGLKSTWENGKKFVSGIGDWIKEHKGPLSYDRKLLIPAGQAIMGGFNDSLMENFKEVKKNVSGMAEQIQTTITDGISSTFFPTDTWDSDFNFDNNSVMQAQKIMSSIPSDVSEGTQGKTEIHAPMTVVVRENPSEREIARQQQLQWQKAAYDNF</sequence>
<dbReference type="AlphaFoldDB" id="A0A514ZA60"/>
<dbReference type="EMBL" id="CP041356">
    <property type="protein sequence ID" value="QDK71455.1"/>
    <property type="molecule type" value="Genomic_DNA"/>
</dbReference>
<evidence type="ECO:0000313" key="2">
    <source>
        <dbReference type="EMBL" id="QDK71455.1"/>
    </source>
</evidence>
<dbReference type="KEGG" id="lack:FLP15_10150"/>
<proteinExistence type="predicted"/>
<evidence type="ECO:0000313" key="3">
    <source>
        <dbReference type="Proteomes" id="UP000315128"/>
    </source>
</evidence>
<feature type="transmembrane region" description="Helical" evidence="1">
    <location>
        <begin position="517"/>
        <end position="540"/>
    </location>
</feature>
<organism evidence="2 3">
    <name type="scientific">Lactococcus protaetiae</name>
    <dbReference type="NCBI Taxonomy" id="2592653"/>
    <lineage>
        <taxon>Bacteria</taxon>
        <taxon>Bacillati</taxon>
        <taxon>Bacillota</taxon>
        <taxon>Bacilli</taxon>
        <taxon>Lactobacillales</taxon>
        <taxon>Streptococcaceae</taxon>
        <taxon>Lactococcus</taxon>
    </lineage>
</organism>
<keyword evidence="3" id="KW-1185">Reference proteome</keyword>
<dbReference type="Proteomes" id="UP000315128">
    <property type="component" value="Chromosome"/>
</dbReference>
<dbReference type="Gene3D" id="1.20.120.20">
    <property type="entry name" value="Apolipoprotein"/>
    <property type="match status" value="1"/>
</dbReference>
<keyword evidence="1" id="KW-1133">Transmembrane helix</keyword>
<evidence type="ECO:0000256" key="1">
    <source>
        <dbReference type="SAM" id="Phobius"/>
    </source>
</evidence>
<feature type="transmembrane region" description="Helical" evidence="1">
    <location>
        <begin position="578"/>
        <end position="599"/>
    </location>
</feature>
<feature type="transmembrane region" description="Helical" evidence="1">
    <location>
        <begin position="552"/>
        <end position="572"/>
    </location>
</feature>
<keyword evidence="1" id="KW-0812">Transmembrane</keyword>
<reference evidence="2 3" key="1">
    <citation type="submission" date="2019-07" db="EMBL/GenBank/DDBJ databases">
        <title>Genome sequencing of KACC 19320.</title>
        <authorList>
            <person name="Heo J."/>
            <person name="Kim S.-J."/>
            <person name="Kim J.-S."/>
            <person name="Hong S.-B."/>
            <person name="Kwon S.-W."/>
        </authorList>
    </citation>
    <scope>NUCLEOTIDE SEQUENCE [LARGE SCALE GENOMIC DNA]</scope>
    <source>
        <strain evidence="2 3">KACC 19320</strain>
    </source>
</reference>
<dbReference type="RefSeq" id="WP_142767019.1">
    <property type="nucleotide sequence ID" value="NZ_CP041356.1"/>
</dbReference>